<proteinExistence type="predicted"/>
<comment type="caution">
    <text evidence="1">The sequence shown here is derived from an EMBL/GenBank/DDBJ whole genome shotgun (WGS) entry which is preliminary data.</text>
</comment>
<dbReference type="Proteomes" id="UP000187203">
    <property type="component" value="Unassembled WGS sequence"/>
</dbReference>
<name>A0A1R3IDT1_9ROSI</name>
<protein>
    <submittedName>
        <fullName evidence="1">2-Cys peroxiredoxin BAS1-like, chloroplastic-like protein</fullName>
    </submittedName>
</protein>
<organism evidence="1 2">
    <name type="scientific">Corchorus olitorius</name>
    <dbReference type="NCBI Taxonomy" id="93759"/>
    <lineage>
        <taxon>Eukaryota</taxon>
        <taxon>Viridiplantae</taxon>
        <taxon>Streptophyta</taxon>
        <taxon>Embryophyta</taxon>
        <taxon>Tracheophyta</taxon>
        <taxon>Spermatophyta</taxon>
        <taxon>Magnoliopsida</taxon>
        <taxon>eudicotyledons</taxon>
        <taxon>Gunneridae</taxon>
        <taxon>Pentapetalae</taxon>
        <taxon>rosids</taxon>
        <taxon>malvids</taxon>
        <taxon>Malvales</taxon>
        <taxon>Malvaceae</taxon>
        <taxon>Grewioideae</taxon>
        <taxon>Apeibeae</taxon>
        <taxon>Corchorus</taxon>
    </lineage>
</organism>
<dbReference type="EMBL" id="AWUE01018384">
    <property type="protein sequence ID" value="OMO80752.1"/>
    <property type="molecule type" value="Genomic_DNA"/>
</dbReference>
<evidence type="ECO:0000313" key="1">
    <source>
        <dbReference type="EMBL" id="OMO80752.1"/>
    </source>
</evidence>
<gene>
    <name evidence="1" type="ORF">COLO4_23950</name>
</gene>
<evidence type="ECO:0000313" key="2">
    <source>
        <dbReference type="Proteomes" id="UP000187203"/>
    </source>
</evidence>
<dbReference type="AlphaFoldDB" id="A0A1R3IDT1"/>
<dbReference type="STRING" id="93759.A0A1R3IDT1"/>
<accession>A0A1R3IDT1</accession>
<reference evidence="2" key="1">
    <citation type="submission" date="2013-09" db="EMBL/GenBank/DDBJ databases">
        <title>Corchorus olitorius genome sequencing.</title>
        <authorList>
            <person name="Alam M."/>
            <person name="Haque M.S."/>
            <person name="Islam M.S."/>
            <person name="Emdad E.M."/>
            <person name="Islam M.M."/>
            <person name="Ahmed B."/>
            <person name="Halim A."/>
            <person name="Hossen Q.M.M."/>
            <person name="Hossain M.Z."/>
            <person name="Ahmed R."/>
            <person name="Khan M.M."/>
            <person name="Islam R."/>
            <person name="Rashid M.M."/>
            <person name="Khan S.A."/>
            <person name="Rahman M.S."/>
            <person name="Alam M."/>
            <person name="Yahiya A.S."/>
            <person name="Khan M.S."/>
            <person name="Azam M.S."/>
            <person name="Haque T."/>
            <person name="Lashkar M.Z.H."/>
            <person name="Akhand A.I."/>
            <person name="Morshed G."/>
            <person name="Roy S."/>
            <person name="Uddin K.S."/>
            <person name="Rabeya T."/>
            <person name="Hossain A.S."/>
            <person name="Chowdhury A."/>
            <person name="Snigdha A.R."/>
            <person name="Mortoza M.S."/>
            <person name="Matin S.A."/>
            <person name="Hoque S.M.E."/>
            <person name="Islam M.K."/>
            <person name="Roy D.K."/>
            <person name="Haider R."/>
            <person name="Moosa M.M."/>
            <person name="Elias S.M."/>
            <person name="Hasan A.M."/>
            <person name="Jahan S."/>
            <person name="Shafiuddin M."/>
            <person name="Mahmood N."/>
            <person name="Shommy N.S."/>
        </authorList>
    </citation>
    <scope>NUCLEOTIDE SEQUENCE [LARGE SCALE GENOMIC DNA]</scope>
    <source>
        <strain evidence="2">cv. O-4</strain>
    </source>
</reference>
<dbReference type="OrthoDB" id="10642592at2759"/>
<sequence length="204" mass="23048">MWIDGSGHPLIRTKKGVTSELPLVGNVATEFVAEAVFDQEFIKVKLSDYIVKKLIVFRDLRGSYVLNCMKVQMNLVLVTYSSNYGLAVMLARTFGIEVNRLNKDVLGKHETSKSTQKVSKVIPAYQGENSLTKHHAIQHIVLEIIFIVKNFMVEHDPLRSNYTLGNLGQRKEGMLQFTMGTNSFLNPLIQEQPLTLEQLDYASC</sequence>
<keyword evidence="2" id="KW-1185">Reference proteome</keyword>